<evidence type="ECO:0000313" key="1">
    <source>
        <dbReference type="EMBL" id="QHT75813.1"/>
    </source>
</evidence>
<dbReference type="AlphaFoldDB" id="A0A6C0H725"/>
<proteinExistence type="predicted"/>
<name>A0A6C0H725_9ZZZZ</name>
<sequence length="150" mass="17571">MTTTRFHDDPCRIIKKNMEIYQYANYYLNPPGNGANPPFILDPQINLQKWGANLSKNSIQIESDLLGYTNKIGKDCLNKEKRDILYCPIMYPTNNICIIEQPRASNPAWLLRGEENKRIGEIYKPLDPIEPVFEHSISTRIYEKDYYIRN</sequence>
<reference evidence="1" key="1">
    <citation type="journal article" date="2020" name="Nature">
        <title>Giant virus diversity and host interactions through global metagenomics.</title>
        <authorList>
            <person name="Schulz F."/>
            <person name="Roux S."/>
            <person name="Paez-Espino D."/>
            <person name="Jungbluth S."/>
            <person name="Walsh D.A."/>
            <person name="Denef V.J."/>
            <person name="McMahon K.D."/>
            <person name="Konstantinidis K.T."/>
            <person name="Eloe-Fadrosh E.A."/>
            <person name="Kyrpides N.C."/>
            <person name="Woyke T."/>
        </authorList>
    </citation>
    <scope>NUCLEOTIDE SEQUENCE</scope>
    <source>
        <strain evidence="1">GVMAG-M-3300023179-71</strain>
    </source>
</reference>
<protein>
    <submittedName>
        <fullName evidence="1">Uncharacterized protein</fullName>
    </submittedName>
</protein>
<accession>A0A6C0H725</accession>
<organism evidence="1">
    <name type="scientific">viral metagenome</name>
    <dbReference type="NCBI Taxonomy" id="1070528"/>
    <lineage>
        <taxon>unclassified sequences</taxon>
        <taxon>metagenomes</taxon>
        <taxon>organismal metagenomes</taxon>
    </lineage>
</organism>
<dbReference type="EMBL" id="MN739882">
    <property type="protein sequence ID" value="QHT75813.1"/>
    <property type="molecule type" value="Genomic_DNA"/>
</dbReference>